<evidence type="ECO:0000313" key="1">
    <source>
        <dbReference type="EMBL" id="HGL17624.1"/>
    </source>
</evidence>
<reference evidence="1" key="1">
    <citation type="journal article" date="2020" name="mSystems">
        <title>Genome- and Community-Level Interaction Insights into Carbon Utilization and Element Cycling Functions of Hydrothermarchaeota in Hydrothermal Sediment.</title>
        <authorList>
            <person name="Zhou Z."/>
            <person name="Liu Y."/>
            <person name="Xu W."/>
            <person name="Pan J."/>
            <person name="Luo Z.H."/>
            <person name="Li M."/>
        </authorList>
    </citation>
    <scope>NUCLEOTIDE SEQUENCE [LARGE SCALE GENOMIC DNA]</scope>
    <source>
        <strain evidence="1">SpSt-69</strain>
    </source>
</reference>
<dbReference type="SUPFAM" id="SSF69304">
    <property type="entry name" value="Tricorn protease N-terminal domain"/>
    <property type="match status" value="1"/>
</dbReference>
<accession>A0A7V4E5S3</accession>
<dbReference type="AlphaFoldDB" id="A0A7V4E5S3"/>
<dbReference type="EMBL" id="DTDJ01000031">
    <property type="protein sequence ID" value="HGL17624.1"/>
    <property type="molecule type" value="Genomic_DNA"/>
</dbReference>
<sequence length="857" mass="99688">MLLLLLIINNFFVNALKSKNFIVYYQKDDSINALRICNYLEYYKNKVLNITGGNPPKPFVFVEDIGTIANGYSDPLSRSISIFNYVPEPDFHFGTMKSWWRTVSVHEYTHHAQLLNIGFPASILRMIFGKIYLPNLLFLPGYMHEGIAVYNESNLESNDGRLNEGYFDAYLRVLNARNKLRKGVYVNHDPADYPQGEIVYLMGSEFTEFIAKNYGEDRLNKYYTTIGRMPFTIPLIDIPALFTFKRPLSSLWREWQRDLKFHKEFYLPPNFYVDRGYYIKYLRNFGRKLYYVKTNYKRLSWNFGYYESDLCIFDPQLLKIEKIYTGDISLPPVVCGSAIYFGIPNIHKGKSNISYFGLKFTNAILKIDGSGKLTYLFEGRIRAFDVFNDTIFYVIDEIEGSSLWEFKEGKHKKIKEFNDLKIQQVLRDGEVFYLLAHKELEGNQIYMLYDGELERITSFPFQIGYFDKKENILIFSGNYKGKWSLFYLDLETKKMKSFDKPVLAYYPTLDSETVYYVTVDVDGEYIKTASVGDFEDFELTFENDKQSDKFEFTVAFEKTKNISYLTELLYPDLILPLVSFNANFGQNLYKSKISFEGVQFQSHSPLNLVEYSAMVNFRELSNSQFITYYNGFPATSIAFSISGIRDYTGFAIAHIFYVKNYGYLRQANVYGELFPSTTRGSLSTVILGKIYPDIYQTYALGLHYENKEVITSLYHSTQIPILRNLLLSGELGFNYYYNSKKADHAEDIRLTLPLLRVNWGNDAIIHFFYEKNFVTLEFVNASLDNTSGTGLLLTLDHLISILNGNLKLALRTGLMKKFGEPAPYIFVNFEPASFNFSQGVFRKRWMLREIIGRINLL</sequence>
<protein>
    <submittedName>
        <fullName evidence="1">Uncharacterized protein</fullName>
    </submittedName>
</protein>
<proteinExistence type="predicted"/>
<name>A0A7V4E5S3_UNCW3</name>
<comment type="caution">
    <text evidence="1">The sequence shown here is derived from an EMBL/GenBank/DDBJ whole genome shotgun (WGS) entry which is preliminary data.</text>
</comment>
<organism evidence="1">
    <name type="scientific">candidate division WOR-3 bacterium</name>
    <dbReference type="NCBI Taxonomy" id="2052148"/>
    <lineage>
        <taxon>Bacteria</taxon>
        <taxon>Bacteria division WOR-3</taxon>
    </lineage>
</organism>
<gene>
    <name evidence="1" type="ORF">ENU66_04780</name>
</gene>